<dbReference type="EMBL" id="LR796556">
    <property type="protein sequence ID" value="CAB4151130.1"/>
    <property type="molecule type" value="Genomic_DNA"/>
</dbReference>
<accession>A0A6J5N1H1</accession>
<proteinExistence type="predicted"/>
<sequence>MSAITMRLNGQTTVLTLTASASAATAIKPTTNVQNNYVALWNTGNGLAAIEFSQTSTVPTPAIAASGSAGSLVLPPNMPFPVLVACPANTFYVKAIGDATGSTLLITPALSE</sequence>
<name>A0A6J5N1H1_9CAUD</name>
<reference evidence="1" key="1">
    <citation type="submission" date="2020-04" db="EMBL/GenBank/DDBJ databases">
        <authorList>
            <person name="Chiriac C."/>
            <person name="Salcher M."/>
            <person name="Ghai R."/>
            <person name="Kavagutti S V."/>
        </authorList>
    </citation>
    <scope>NUCLEOTIDE SEQUENCE</scope>
</reference>
<evidence type="ECO:0000313" key="1">
    <source>
        <dbReference type="EMBL" id="CAB4151130.1"/>
    </source>
</evidence>
<gene>
    <name evidence="1" type="ORF">UFOVP599_2</name>
</gene>
<organism evidence="1">
    <name type="scientific">uncultured Caudovirales phage</name>
    <dbReference type="NCBI Taxonomy" id="2100421"/>
    <lineage>
        <taxon>Viruses</taxon>
        <taxon>Duplodnaviria</taxon>
        <taxon>Heunggongvirae</taxon>
        <taxon>Uroviricota</taxon>
        <taxon>Caudoviricetes</taxon>
        <taxon>Peduoviridae</taxon>
        <taxon>Maltschvirus</taxon>
        <taxon>Maltschvirus maltsch</taxon>
    </lineage>
</organism>
<protein>
    <submittedName>
        <fullName evidence="1">Uncharacterized protein</fullName>
    </submittedName>
</protein>